<organism evidence="9 10">
    <name type="scientific">Macrostomum lignano</name>
    <dbReference type="NCBI Taxonomy" id="282301"/>
    <lineage>
        <taxon>Eukaryota</taxon>
        <taxon>Metazoa</taxon>
        <taxon>Spiralia</taxon>
        <taxon>Lophotrochozoa</taxon>
        <taxon>Platyhelminthes</taxon>
        <taxon>Rhabditophora</taxon>
        <taxon>Macrostomorpha</taxon>
        <taxon>Macrostomida</taxon>
        <taxon>Macrostomidae</taxon>
        <taxon>Macrostomum</taxon>
    </lineage>
</organism>
<evidence type="ECO:0000256" key="6">
    <source>
        <dbReference type="SAM" id="MobiDB-lite"/>
    </source>
</evidence>
<dbReference type="InterPro" id="IPR051275">
    <property type="entry name" value="Cell_adhesion_signaling"/>
</dbReference>
<reference evidence="10" key="1">
    <citation type="submission" date="2016-11" db="UniProtKB">
        <authorList>
            <consortium name="WormBaseParasite"/>
        </authorList>
    </citation>
    <scope>IDENTIFICATION</scope>
</reference>
<dbReference type="CDD" id="cd00096">
    <property type="entry name" value="Ig"/>
    <property type="match status" value="1"/>
</dbReference>
<name>A0A1I8IJX7_9PLAT</name>
<keyword evidence="9" id="KW-1185">Reference proteome</keyword>
<evidence type="ECO:0000256" key="4">
    <source>
        <dbReference type="ARBA" id="ARBA00023180"/>
    </source>
</evidence>
<evidence type="ECO:0000313" key="10">
    <source>
        <dbReference type="WBParaSite" id="maker-uti_cns_0013246-snap-gene-0.2-mRNA-1"/>
    </source>
</evidence>
<feature type="domain" description="Fibronectin type-III" evidence="8">
    <location>
        <begin position="1222"/>
        <end position="1314"/>
    </location>
</feature>
<feature type="region of interest" description="Disordered" evidence="6">
    <location>
        <begin position="567"/>
        <end position="596"/>
    </location>
</feature>
<feature type="domain" description="Ig-like" evidence="7">
    <location>
        <begin position="908"/>
        <end position="1001"/>
    </location>
</feature>
<keyword evidence="2" id="KW-0472">Membrane</keyword>
<feature type="domain" description="Ig-like" evidence="7">
    <location>
        <begin position="380"/>
        <end position="490"/>
    </location>
</feature>
<keyword evidence="3" id="KW-1015">Disulfide bond</keyword>
<feature type="region of interest" description="Disordered" evidence="6">
    <location>
        <begin position="1403"/>
        <end position="1433"/>
    </location>
</feature>
<evidence type="ECO:0000256" key="2">
    <source>
        <dbReference type="ARBA" id="ARBA00023136"/>
    </source>
</evidence>
<dbReference type="SMART" id="SM00408">
    <property type="entry name" value="IGc2"/>
    <property type="match status" value="6"/>
</dbReference>
<evidence type="ECO:0000259" key="7">
    <source>
        <dbReference type="PROSITE" id="PS50835"/>
    </source>
</evidence>
<protein>
    <submittedName>
        <fullName evidence="10">Ig-like domain-containing protein</fullName>
    </submittedName>
</protein>
<evidence type="ECO:0000256" key="3">
    <source>
        <dbReference type="ARBA" id="ARBA00023157"/>
    </source>
</evidence>
<feature type="domain" description="Ig-like" evidence="7">
    <location>
        <begin position="798"/>
        <end position="878"/>
    </location>
</feature>
<dbReference type="Pfam" id="PF00041">
    <property type="entry name" value="fn3"/>
    <property type="match status" value="1"/>
</dbReference>
<accession>A0A1I8IJX7</accession>
<feature type="domain" description="Ig-like" evidence="7">
    <location>
        <begin position="1012"/>
        <end position="1115"/>
    </location>
</feature>
<evidence type="ECO:0000256" key="5">
    <source>
        <dbReference type="ARBA" id="ARBA00023319"/>
    </source>
</evidence>
<feature type="domain" description="Ig-like" evidence="7">
    <location>
        <begin position="1125"/>
        <end position="1203"/>
    </location>
</feature>
<dbReference type="InterPro" id="IPR036116">
    <property type="entry name" value="FN3_sf"/>
</dbReference>
<dbReference type="SMART" id="SM00060">
    <property type="entry name" value="FN3"/>
    <property type="match status" value="1"/>
</dbReference>
<dbReference type="InterPro" id="IPR013151">
    <property type="entry name" value="Immunoglobulin_dom"/>
</dbReference>
<sequence length="1453" mass="153456">KKSSYSSDFRQGHKPQRQQSQENNGGLHHHPAVAFVSPTSATGGNEDLSNPRYLSADGSPQPGGTVHLFPNTFYESDATDHSGSPPTLVKSHRKLLANNLFYTLRIFSTSSSQLQFSPATGVKSDRSRDKQQGRGQEDFGGLSFLCHTQETAITNMTERFAPALALIILAANCNFPRQPGVKSDRSRDKQQGRGQEDFGGLSFLCHTQETAITNMTERFAPALALIILVDLAAGDPLRLTQSLSDTAVALGSNLTLSCRFSPQPSYIIWTFTAPSSAAKTLLRCQPALGSCGVIDSVPGFGDISDLADANGSLTVLRVNASQNGVFQCGALLRIEAVNSQAAVTVMEWRTQTQLSTAAATQPLLRRTSKAENTPAAPSKPVIEAFGAESGAGAVTVRRGASISLKCSAAGANPAPDIVWTLAGPADTPPRWLTGSGDSANVSVTSSPAPFGDTIGWLTLTAVAVADDGALVRCVSLHQLENRTSDGVRLNVLYEPVVAQPRPLVLELGAEAVVECSARGNPTPLVHLADSEGNALSVSSPVRQQNVNCGGDAAWNSVRWQKDAGMRSRDCKADDGADSGRAAPLGTDRLGAAGRTRVGGRASGYGLDEGDSSCRAETLNRRGPGMGRHECSSVWGWGKLRSSRQQLRTPCCAMCCGFRESEAGQAATARRQRMPARNTGPAVARRVRRGAGGGSASVESQMEAADGWPSALMGADVLCAARRVRGVGPPQTAAGVGLTNVAARLRLCERVKKVPKILGVGRHRLRAQRRNQSGRYLCVGANSVGIVNASFSLDVQYGPLVSAPSQLTVRAGASLEADCAADANPPPTAEAEWRHVTAEGDGGRRLIGRRLRLEAVSRSDAGVWRCQFENRLSDEAAVAAATAVGGDDDRRRVGWADVRVVVEYPPEQPRIEAAKQRDGELSLLAGDSATVGCAANEGSPGVPAPRLTWSRLVSSGGSQQQQPVSASPQLSFINASLQQAGLYLCTPVNSLGTGQSATLRVSVEQPPRWLAAPPLEAAQRTVTSPVNASDFRLACPTALALPEATARWLKDGHQLGGSGGFGSRFSVVSRSEPAEGAGMLITSHLHFRGADRLRLQPEDNGRYQCELSNRHGRLVTELLLLVEFPPQMEPGRSKVAAPSSGDAGITLSCSASGQPPPVLSWQFNGATAVAAADATTTVEEDPPYRRSSRLVVRGLGTYSCIATNPLGAARWDILLVPPGPPDPPESLTVTDVGWDFVTVVWQRGFDGGSPARHRLLAAEVGGAGNFSWPADPASQAAANATGLMPGVNYTFQVYAESRLGRSGLSQPVWRMTPALSLPKPSRVQLTQSGSLQVTALDSFCLRVESSEDGGTSWSVYQFCLPSGSVELTSVDRRLMYRASLCLTHRPEVCGLPTVAVGVAASTDDARANDDDDDDDDNEAGPHLPACPSRLNESSAQPLLAQGILKSSVFPAWPN</sequence>
<dbReference type="Proteomes" id="UP000095280">
    <property type="component" value="Unplaced"/>
</dbReference>
<dbReference type="CDD" id="cd00063">
    <property type="entry name" value="FN3"/>
    <property type="match status" value="1"/>
</dbReference>
<dbReference type="PANTHER" id="PTHR11640">
    <property type="entry name" value="NEPHRIN"/>
    <property type="match status" value="1"/>
</dbReference>
<dbReference type="InterPro" id="IPR013783">
    <property type="entry name" value="Ig-like_fold"/>
</dbReference>
<keyword evidence="4" id="KW-0325">Glycoprotein</keyword>
<feature type="region of interest" description="Disordered" evidence="6">
    <location>
        <begin position="1"/>
        <end position="71"/>
    </location>
</feature>
<evidence type="ECO:0000256" key="1">
    <source>
        <dbReference type="ARBA" id="ARBA00004479"/>
    </source>
</evidence>
<dbReference type="InterPro" id="IPR036179">
    <property type="entry name" value="Ig-like_dom_sf"/>
</dbReference>
<dbReference type="PROSITE" id="PS50835">
    <property type="entry name" value="IG_LIKE"/>
    <property type="match status" value="6"/>
</dbReference>
<feature type="domain" description="Ig-like" evidence="7">
    <location>
        <begin position="221"/>
        <end position="344"/>
    </location>
</feature>
<dbReference type="InterPro" id="IPR003599">
    <property type="entry name" value="Ig_sub"/>
</dbReference>
<evidence type="ECO:0000259" key="8">
    <source>
        <dbReference type="PROSITE" id="PS50853"/>
    </source>
</evidence>
<dbReference type="InterPro" id="IPR003598">
    <property type="entry name" value="Ig_sub2"/>
</dbReference>
<feature type="region of interest" description="Disordered" evidence="6">
    <location>
        <begin position="117"/>
        <end position="136"/>
    </location>
</feature>
<dbReference type="WBParaSite" id="maker-uti_cns_0013246-snap-gene-0.2-mRNA-1">
    <property type="protein sequence ID" value="maker-uti_cns_0013246-snap-gene-0.2-mRNA-1"/>
    <property type="gene ID" value="maker-uti_cns_0013246-snap-gene-0.2"/>
</dbReference>
<dbReference type="GO" id="GO:0016020">
    <property type="term" value="C:membrane"/>
    <property type="evidence" value="ECO:0007669"/>
    <property type="project" value="UniProtKB-SubCell"/>
</dbReference>
<feature type="compositionally biased region" description="Acidic residues" evidence="6">
    <location>
        <begin position="1408"/>
        <end position="1417"/>
    </location>
</feature>
<evidence type="ECO:0000313" key="9">
    <source>
        <dbReference type="Proteomes" id="UP000095280"/>
    </source>
</evidence>
<dbReference type="Pfam" id="PF00047">
    <property type="entry name" value="ig"/>
    <property type="match status" value="1"/>
</dbReference>
<keyword evidence="5" id="KW-0393">Immunoglobulin domain</keyword>
<proteinExistence type="predicted"/>
<dbReference type="InterPro" id="IPR007110">
    <property type="entry name" value="Ig-like_dom"/>
</dbReference>
<feature type="compositionally biased region" description="Basic and acidic residues" evidence="6">
    <location>
        <begin position="123"/>
        <end position="136"/>
    </location>
</feature>
<feature type="region of interest" description="Disordered" evidence="6">
    <location>
        <begin position="669"/>
        <end position="699"/>
    </location>
</feature>
<dbReference type="Gene3D" id="2.60.40.10">
    <property type="entry name" value="Immunoglobulins"/>
    <property type="match status" value="7"/>
</dbReference>
<dbReference type="InterPro" id="IPR003961">
    <property type="entry name" value="FN3_dom"/>
</dbReference>
<dbReference type="PROSITE" id="PS50853">
    <property type="entry name" value="FN3"/>
    <property type="match status" value="1"/>
</dbReference>
<dbReference type="SUPFAM" id="SSF48726">
    <property type="entry name" value="Immunoglobulin"/>
    <property type="match status" value="6"/>
</dbReference>
<comment type="subcellular location">
    <subcellularLocation>
        <location evidence="1">Membrane</location>
        <topology evidence="1">Single-pass type I membrane protein</topology>
    </subcellularLocation>
</comment>
<dbReference type="SUPFAM" id="SSF49265">
    <property type="entry name" value="Fibronectin type III"/>
    <property type="match status" value="1"/>
</dbReference>
<dbReference type="SMART" id="SM00409">
    <property type="entry name" value="IG"/>
    <property type="match status" value="6"/>
</dbReference>